<protein>
    <submittedName>
        <fullName evidence="7">YIP1 family protein</fullName>
    </submittedName>
</protein>
<sequence length="222" mass="24534">MSEKNKSGVLKNIFGAIVEPREAMQRISEEQKILKYLIPIIIVQLIVSVSELPKLINFSILQAQELPNFSQNTIPMLKTIVTISVMVAPILTPVLTILVVTAVIKLITMFMQEDGGFKQLFCVNILAYIPMVIAGVVGAIVMAFTDPQNIKNVSTNLTVFLGSSVSEKSIIYKLFSSIDPFLIWSLILVAIGISVVYKMNIKKSTLIIFGIYIVGIAIRIFV</sequence>
<comment type="caution">
    <text evidence="7">The sequence shown here is derived from an EMBL/GenBank/DDBJ whole genome shotgun (WGS) entry which is preliminary data.</text>
</comment>
<evidence type="ECO:0000256" key="3">
    <source>
        <dbReference type="ARBA" id="ARBA00022989"/>
    </source>
</evidence>
<reference evidence="7" key="1">
    <citation type="submission" date="2020-12" db="EMBL/GenBank/DDBJ databases">
        <title>Clostridium thailandense sp. nov., a novel acetogenic bacterium isolated from peat land soil in Thailand.</title>
        <authorList>
            <person name="Chaikitkaew S."/>
            <person name="Birkeland N.K."/>
        </authorList>
    </citation>
    <scope>NUCLEOTIDE SEQUENCE</scope>
    <source>
        <strain evidence="7">PL3</strain>
    </source>
</reference>
<dbReference type="Proteomes" id="UP000694308">
    <property type="component" value="Unassembled WGS sequence"/>
</dbReference>
<keyword evidence="8" id="KW-1185">Reference proteome</keyword>
<feature type="transmembrane region" description="Helical" evidence="5">
    <location>
        <begin position="36"/>
        <end position="60"/>
    </location>
</feature>
<dbReference type="GO" id="GO:0016020">
    <property type="term" value="C:membrane"/>
    <property type="evidence" value="ECO:0007669"/>
    <property type="project" value="UniProtKB-SubCell"/>
</dbReference>
<evidence type="ECO:0000313" key="8">
    <source>
        <dbReference type="Proteomes" id="UP000694308"/>
    </source>
</evidence>
<feature type="domain" description="Yip1" evidence="6">
    <location>
        <begin position="15"/>
        <end position="217"/>
    </location>
</feature>
<feature type="transmembrane region" description="Helical" evidence="5">
    <location>
        <begin position="80"/>
        <end position="108"/>
    </location>
</feature>
<evidence type="ECO:0000256" key="2">
    <source>
        <dbReference type="ARBA" id="ARBA00022692"/>
    </source>
</evidence>
<name>A0A949TWB8_9CLOT</name>
<evidence type="ECO:0000256" key="4">
    <source>
        <dbReference type="ARBA" id="ARBA00023136"/>
    </source>
</evidence>
<keyword evidence="4 5" id="KW-0472">Membrane</keyword>
<proteinExistence type="predicted"/>
<dbReference type="Pfam" id="PF04893">
    <property type="entry name" value="Yip1"/>
    <property type="match status" value="1"/>
</dbReference>
<evidence type="ECO:0000259" key="6">
    <source>
        <dbReference type="Pfam" id="PF04893"/>
    </source>
</evidence>
<keyword evidence="3 5" id="KW-1133">Transmembrane helix</keyword>
<feature type="transmembrane region" description="Helical" evidence="5">
    <location>
        <begin position="181"/>
        <end position="197"/>
    </location>
</feature>
<gene>
    <name evidence="7" type="ORF">I6U48_06995</name>
</gene>
<dbReference type="InterPro" id="IPR006977">
    <property type="entry name" value="Yip1_dom"/>
</dbReference>
<dbReference type="RefSeq" id="WP_218319701.1">
    <property type="nucleotide sequence ID" value="NZ_JAEEGC010000029.1"/>
</dbReference>
<keyword evidence="2 5" id="KW-0812">Transmembrane</keyword>
<dbReference type="EMBL" id="JAEEGC010000029">
    <property type="protein sequence ID" value="MBV7272665.1"/>
    <property type="molecule type" value="Genomic_DNA"/>
</dbReference>
<feature type="transmembrane region" description="Helical" evidence="5">
    <location>
        <begin position="204"/>
        <end position="221"/>
    </location>
</feature>
<comment type="subcellular location">
    <subcellularLocation>
        <location evidence="1">Membrane</location>
        <topology evidence="1">Multi-pass membrane protein</topology>
    </subcellularLocation>
</comment>
<feature type="transmembrane region" description="Helical" evidence="5">
    <location>
        <begin position="120"/>
        <end position="144"/>
    </location>
</feature>
<dbReference type="AlphaFoldDB" id="A0A949TWB8"/>
<evidence type="ECO:0000256" key="5">
    <source>
        <dbReference type="SAM" id="Phobius"/>
    </source>
</evidence>
<evidence type="ECO:0000256" key="1">
    <source>
        <dbReference type="ARBA" id="ARBA00004141"/>
    </source>
</evidence>
<organism evidence="7 8">
    <name type="scientific">Clostridium thailandense</name>
    <dbReference type="NCBI Taxonomy" id="2794346"/>
    <lineage>
        <taxon>Bacteria</taxon>
        <taxon>Bacillati</taxon>
        <taxon>Bacillota</taxon>
        <taxon>Clostridia</taxon>
        <taxon>Eubacteriales</taxon>
        <taxon>Clostridiaceae</taxon>
        <taxon>Clostridium</taxon>
    </lineage>
</organism>
<evidence type="ECO:0000313" key="7">
    <source>
        <dbReference type="EMBL" id="MBV7272665.1"/>
    </source>
</evidence>
<accession>A0A949TWB8</accession>